<evidence type="ECO:0000313" key="2">
    <source>
        <dbReference type="EMBL" id="GFR89357.1"/>
    </source>
</evidence>
<gene>
    <name evidence="2" type="ORF">ElyMa_004276100</name>
</gene>
<dbReference type="Proteomes" id="UP000762676">
    <property type="component" value="Unassembled WGS sequence"/>
</dbReference>
<reference evidence="2 3" key="1">
    <citation type="journal article" date="2021" name="Elife">
        <title>Chloroplast acquisition without the gene transfer in kleptoplastic sea slugs, Plakobranchus ocellatus.</title>
        <authorList>
            <person name="Maeda T."/>
            <person name="Takahashi S."/>
            <person name="Yoshida T."/>
            <person name="Shimamura S."/>
            <person name="Takaki Y."/>
            <person name="Nagai Y."/>
            <person name="Toyoda A."/>
            <person name="Suzuki Y."/>
            <person name="Arimoto A."/>
            <person name="Ishii H."/>
            <person name="Satoh N."/>
            <person name="Nishiyama T."/>
            <person name="Hasebe M."/>
            <person name="Maruyama T."/>
            <person name="Minagawa J."/>
            <person name="Obokata J."/>
            <person name="Shigenobu S."/>
        </authorList>
    </citation>
    <scope>NUCLEOTIDE SEQUENCE [LARGE SCALE GENOMIC DNA]</scope>
</reference>
<keyword evidence="3" id="KW-1185">Reference proteome</keyword>
<dbReference type="AlphaFoldDB" id="A0AAV4GVB8"/>
<protein>
    <submittedName>
        <fullName evidence="2">Uncharacterized protein</fullName>
    </submittedName>
</protein>
<evidence type="ECO:0000313" key="3">
    <source>
        <dbReference type="Proteomes" id="UP000762676"/>
    </source>
</evidence>
<evidence type="ECO:0000256" key="1">
    <source>
        <dbReference type="SAM" id="MobiDB-lite"/>
    </source>
</evidence>
<accession>A0AAV4GVB8</accession>
<comment type="caution">
    <text evidence="2">The sequence shown here is derived from an EMBL/GenBank/DDBJ whole genome shotgun (WGS) entry which is preliminary data.</text>
</comment>
<feature type="compositionally biased region" description="Polar residues" evidence="1">
    <location>
        <begin position="69"/>
        <end position="81"/>
    </location>
</feature>
<proteinExistence type="predicted"/>
<dbReference type="EMBL" id="BMAT01008623">
    <property type="protein sequence ID" value="GFR89357.1"/>
    <property type="molecule type" value="Genomic_DNA"/>
</dbReference>
<organism evidence="2 3">
    <name type="scientific">Elysia marginata</name>
    <dbReference type="NCBI Taxonomy" id="1093978"/>
    <lineage>
        <taxon>Eukaryota</taxon>
        <taxon>Metazoa</taxon>
        <taxon>Spiralia</taxon>
        <taxon>Lophotrochozoa</taxon>
        <taxon>Mollusca</taxon>
        <taxon>Gastropoda</taxon>
        <taxon>Heterobranchia</taxon>
        <taxon>Euthyneura</taxon>
        <taxon>Panpulmonata</taxon>
        <taxon>Sacoglossa</taxon>
        <taxon>Placobranchoidea</taxon>
        <taxon>Plakobranchidae</taxon>
        <taxon>Elysia</taxon>
    </lineage>
</organism>
<name>A0AAV4GVB8_9GAST</name>
<sequence>MVSFFNLYHPNSYGGASSGLAINIKTEHTPGVISVQAFPATSRQSTPLRVSVQVVPSTYKTEHIPGSGQRRTVQAGKNLNFSKRKTL</sequence>
<feature type="region of interest" description="Disordered" evidence="1">
    <location>
        <begin position="61"/>
        <end position="87"/>
    </location>
</feature>